<sequence>MPVFLTLGLLLICLGTPPFPWTSATVQADYEALVAAELGFAQMALDRGIRDAFVENLDEQSVIFIKNRFLPGKSTYQRLPPSSGRLTWRPNYAEISASGTMGFTTGPFEFRPRTMDEDPVSYGQFTSVWHKTAAGDWKALIDFGCTHAKPDQPVAALQMPGQFGVKTNTVLDTTKTGRELRQAETEFIRLAHSQSLRGAYQAVLPASDSVRLLREGNPVYTGTVAREKAASSNQKIDFQLVQVMTASSGDFGFTYGYATIGQIRNGYLRIWRKRQGAWQLAHEVLGVQLM</sequence>
<organism evidence="1 2">
    <name type="scientific">Larkinella knui</name>
    <dbReference type="NCBI Taxonomy" id="2025310"/>
    <lineage>
        <taxon>Bacteria</taxon>
        <taxon>Pseudomonadati</taxon>
        <taxon>Bacteroidota</taxon>
        <taxon>Cytophagia</taxon>
        <taxon>Cytophagales</taxon>
        <taxon>Spirosomataceae</taxon>
        <taxon>Larkinella</taxon>
    </lineage>
</organism>
<name>A0A3P1CKQ8_9BACT</name>
<dbReference type="Gene3D" id="3.10.450.50">
    <property type="match status" value="2"/>
</dbReference>
<protein>
    <recommendedName>
        <fullName evidence="3">Nuclear transport factor 2 family protein</fullName>
    </recommendedName>
</protein>
<reference evidence="1 2" key="1">
    <citation type="submission" date="2018-11" db="EMBL/GenBank/DDBJ databases">
        <authorList>
            <person name="Zhou Z."/>
            <person name="Wang G."/>
        </authorList>
    </citation>
    <scope>NUCLEOTIDE SEQUENCE [LARGE SCALE GENOMIC DNA]</scope>
    <source>
        <strain evidence="1 2">KCTC42998</strain>
    </source>
</reference>
<keyword evidence="2" id="KW-1185">Reference proteome</keyword>
<comment type="caution">
    <text evidence="1">The sequence shown here is derived from an EMBL/GenBank/DDBJ whole genome shotgun (WGS) entry which is preliminary data.</text>
</comment>
<dbReference type="Proteomes" id="UP000274271">
    <property type="component" value="Unassembled WGS sequence"/>
</dbReference>
<dbReference type="AlphaFoldDB" id="A0A3P1CKQ8"/>
<dbReference type="RefSeq" id="WP_124907392.1">
    <property type="nucleotide sequence ID" value="NZ_RQJP01000003.1"/>
</dbReference>
<evidence type="ECO:0000313" key="2">
    <source>
        <dbReference type="Proteomes" id="UP000274271"/>
    </source>
</evidence>
<dbReference type="EMBL" id="RQJP01000003">
    <property type="protein sequence ID" value="RRB13494.1"/>
    <property type="molecule type" value="Genomic_DNA"/>
</dbReference>
<evidence type="ECO:0000313" key="1">
    <source>
        <dbReference type="EMBL" id="RRB13494.1"/>
    </source>
</evidence>
<accession>A0A3P1CKQ8</accession>
<dbReference type="OrthoDB" id="1119084at2"/>
<proteinExistence type="predicted"/>
<gene>
    <name evidence="1" type="ORF">EHT87_14580</name>
</gene>
<evidence type="ECO:0008006" key="3">
    <source>
        <dbReference type="Google" id="ProtNLM"/>
    </source>
</evidence>